<dbReference type="SMART" id="SM00382">
    <property type="entry name" value="AAA"/>
    <property type="match status" value="1"/>
</dbReference>
<evidence type="ECO:0000256" key="3">
    <source>
        <dbReference type="ARBA" id="ARBA00022840"/>
    </source>
</evidence>
<dbReference type="PANTHER" id="PTHR24220:SF86">
    <property type="entry name" value="ABC TRANSPORTER ABCH.1"/>
    <property type="match status" value="1"/>
</dbReference>
<reference evidence="5" key="1">
    <citation type="submission" date="2021-01" db="EMBL/GenBank/DDBJ databases">
        <title>Active Sulfur Cycling in an Early Earth Analoge.</title>
        <authorList>
            <person name="Hahn C.R."/>
            <person name="Youssef N.H."/>
            <person name="Elshahed M."/>
        </authorList>
    </citation>
    <scope>NUCLEOTIDE SEQUENCE</scope>
    <source>
        <strain evidence="5">Zod_Metabat.1151</strain>
    </source>
</reference>
<keyword evidence="2" id="KW-0547">Nucleotide-binding</keyword>
<dbReference type="GO" id="GO:0022857">
    <property type="term" value="F:transmembrane transporter activity"/>
    <property type="evidence" value="ECO:0007669"/>
    <property type="project" value="TreeGrafter"/>
</dbReference>
<dbReference type="Gene3D" id="3.40.50.300">
    <property type="entry name" value="P-loop containing nucleotide triphosphate hydrolases"/>
    <property type="match status" value="1"/>
</dbReference>
<keyword evidence="1" id="KW-0813">Transport</keyword>
<dbReference type="GO" id="GO:0005886">
    <property type="term" value="C:plasma membrane"/>
    <property type="evidence" value="ECO:0007669"/>
    <property type="project" value="TreeGrafter"/>
</dbReference>
<dbReference type="InterPro" id="IPR017871">
    <property type="entry name" value="ABC_transporter-like_CS"/>
</dbReference>
<dbReference type="InterPro" id="IPR027417">
    <property type="entry name" value="P-loop_NTPase"/>
</dbReference>
<name>A0A939C589_9ARCH</name>
<accession>A0A939C589</accession>
<evidence type="ECO:0000256" key="1">
    <source>
        <dbReference type="ARBA" id="ARBA00022448"/>
    </source>
</evidence>
<dbReference type="GO" id="GO:0098796">
    <property type="term" value="C:membrane protein complex"/>
    <property type="evidence" value="ECO:0007669"/>
    <property type="project" value="UniProtKB-ARBA"/>
</dbReference>
<dbReference type="InterPro" id="IPR003593">
    <property type="entry name" value="AAA+_ATPase"/>
</dbReference>
<evidence type="ECO:0000313" key="5">
    <source>
        <dbReference type="EMBL" id="MBN2067951.1"/>
    </source>
</evidence>
<proteinExistence type="predicted"/>
<dbReference type="PANTHER" id="PTHR24220">
    <property type="entry name" value="IMPORT ATP-BINDING PROTEIN"/>
    <property type="match status" value="1"/>
</dbReference>
<dbReference type="Proteomes" id="UP000809243">
    <property type="component" value="Unassembled WGS sequence"/>
</dbReference>
<dbReference type="PROSITE" id="PS00211">
    <property type="entry name" value="ABC_TRANSPORTER_1"/>
    <property type="match status" value="1"/>
</dbReference>
<dbReference type="PROSITE" id="PS50893">
    <property type="entry name" value="ABC_TRANSPORTER_2"/>
    <property type="match status" value="1"/>
</dbReference>
<evidence type="ECO:0000259" key="4">
    <source>
        <dbReference type="PROSITE" id="PS50893"/>
    </source>
</evidence>
<dbReference type="AlphaFoldDB" id="A0A939C589"/>
<gene>
    <name evidence="5" type="ORF">JW744_05785</name>
</gene>
<organism evidence="5 6">
    <name type="scientific">Candidatus Iainarchaeum sp</name>
    <dbReference type="NCBI Taxonomy" id="3101447"/>
    <lineage>
        <taxon>Archaea</taxon>
        <taxon>Candidatus Iainarchaeota</taxon>
        <taxon>Candidatus Iainarchaeia</taxon>
        <taxon>Candidatus Iainarchaeales</taxon>
        <taxon>Candidatus Iainarchaeaceae</taxon>
        <taxon>Candidatus Iainarchaeum</taxon>
    </lineage>
</organism>
<comment type="caution">
    <text evidence="5">The sequence shown here is derived from an EMBL/GenBank/DDBJ whole genome shotgun (WGS) entry which is preliminary data.</text>
</comment>
<dbReference type="InterPro" id="IPR015854">
    <property type="entry name" value="ABC_transpr_LolD-like"/>
</dbReference>
<dbReference type="InterPro" id="IPR017911">
    <property type="entry name" value="MacB-like_ATP-bd"/>
</dbReference>
<sequence length="239" mass="25887">MKSAPVIQAKNVSKIYQMGLVQVKALDGVDLSINQGEFVAIMGPSGSGKTTLLDVVSALLRPTKGEVYINGSPISKMDDNELAKVRGNTIGFIFQTFNLISRMNALENVMLPLWFAGKSPAERRGIAEKILRDVGLAERMTHKPSELSGGQRQRVAIARALAVNPDVVVADEPTGNLDSASGEQILQIIKELHEGKGKTVVMVTHERDIALRAEKILYLKDGKIIGTEDTGKTKGRAKK</sequence>
<evidence type="ECO:0000313" key="6">
    <source>
        <dbReference type="Proteomes" id="UP000809243"/>
    </source>
</evidence>
<dbReference type="CDD" id="cd03255">
    <property type="entry name" value="ABC_MJ0796_LolCDE_FtsE"/>
    <property type="match status" value="1"/>
</dbReference>
<dbReference type="FunFam" id="3.40.50.300:FF:000032">
    <property type="entry name" value="Export ABC transporter ATP-binding protein"/>
    <property type="match status" value="1"/>
</dbReference>
<evidence type="ECO:0000256" key="2">
    <source>
        <dbReference type="ARBA" id="ARBA00022741"/>
    </source>
</evidence>
<dbReference type="GO" id="GO:0016887">
    <property type="term" value="F:ATP hydrolysis activity"/>
    <property type="evidence" value="ECO:0007669"/>
    <property type="project" value="InterPro"/>
</dbReference>
<dbReference type="InterPro" id="IPR003439">
    <property type="entry name" value="ABC_transporter-like_ATP-bd"/>
</dbReference>
<protein>
    <submittedName>
        <fullName evidence="5">ABC transporter ATP-binding protein</fullName>
    </submittedName>
</protein>
<dbReference type="GO" id="GO:0005524">
    <property type="term" value="F:ATP binding"/>
    <property type="evidence" value="ECO:0007669"/>
    <property type="project" value="UniProtKB-KW"/>
</dbReference>
<feature type="domain" description="ABC transporter" evidence="4">
    <location>
        <begin position="7"/>
        <end position="237"/>
    </location>
</feature>
<dbReference type="EMBL" id="JAFGDB010000102">
    <property type="protein sequence ID" value="MBN2067951.1"/>
    <property type="molecule type" value="Genomic_DNA"/>
</dbReference>
<dbReference type="SUPFAM" id="SSF52540">
    <property type="entry name" value="P-loop containing nucleoside triphosphate hydrolases"/>
    <property type="match status" value="1"/>
</dbReference>
<dbReference type="Pfam" id="PF00005">
    <property type="entry name" value="ABC_tran"/>
    <property type="match status" value="1"/>
</dbReference>
<keyword evidence="3 5" id="KW-0067">ATP-binding</keyword>